<keyword evidence="7" id="KW-1185">Reference proteome</keyword>
<name>A0ABS2PQQ6_9STRE</name>
<accession>A0ABS2PQQ6</accession>
<dbReference type="HAMAP" id="MF_01804">
    <property type="entry name" value="ScpB"/>
    <property type="match status" value="1"/>
</dbReference>
<reference evidence="6 7" key="1">
    <citation type="submission" date="2021-01" db="EMBL/GenBank/DDBJ databases">
        <title>Genomic Encyclopedia of Type Strains, Phase IV (KMG-IV): sequencing the most valuable type-strain genomes for metagenomic binning, comparative biology and taxonomic classification.</title>
        <authorList>
            <person name="Goeker M."/>
        </authorList>
    </citation>
    <scope>NUCLEOTIDE SEQUENCE [LARGE SCALE GENOMIC DNA]</scope>
    <source>
        <strain evidence="6 7">DSM 27382</strain>
    </source>
</reference>
<dbReference type="PANTHER" id="PTHR34298:SF2">
    <property type="entry name" value="SEGREGATION AND CONDENSATION PROTEIN B"/>
    <property type="match status" value="1"/>
</dbReference>
<comment type="function">
    <text evidence="5">Participates in chromosomal partition during cell division. May act via the formation of a condensin-like complex containing Smc and ScpA that pull DNA away from mid-cell into both cell halves.</text>
</comment>
<dbReference type="SUPFAM" id="SSF46785">
    <property type="entry name" value="Winged helix' DNA-binding domain"/>
    <property type="match status" value="2"/>
</dbReference>
<dbReference type="Gene3D" id="1.10.10.10">
    <property type="entry name" value="Winged helix-like DNA-binding domain superfamily/Winged helix DNA-binding domain"/>
    <property type="match status" value="2"/>
</dbReference>
<dbReference type="RefSeq" id="WP_205009222.1">
    <property type="nucleotide sequence ID" value="NZ_JAFBEH010000010.1"/>
</dbReference>
<protein>
    <recommendedName>
        <fullName evidence="5">Segregation and condensation protein B</fullName>
    </recommendedName>
</protein>
<dbReference type="InterPro" id="IPR036388">
    <property type="entry name" value="WH-like_DNA-bd_sf"/>
</dbReference>
<dbReference type="PANTHER" id="PTHR34298">
    <property type="entry name" value="SEGREGATION AND CONDENSATION PROTEIN B"/>
    <property type="match status" value="1"/>
</dbReference>
<evidence type="ECO:0000256" key="3">
    <source>
        <dbReference type="ARBA" id="ARBA00022829"/>
    </source>
</evidence>
<evidence type="ECO:0000256" key="2">
    <source>
        <dbReference type="ARBA" id="ARBA00022618"/>
    </source>
</evidence>
<sequence length="186" mass="20284">MTTLAKLEALLFLAGEDGLTLRQLAELLELPPTGIQQSLEKLANKYEEDASSALALLQSSNSYKLVTKEAFAELLKNYAKTPVNQSLSRASLEVLSIIAYKQPITRLEVDTIRGVNSSGAIAKLQALGLVTEAGKLETIGRPNLYATTDFFLDYLGINDLAELIDVSSITVKEEEISLFDETDTND</sequence>
<dbReference type="NCBIfam" id="TIGR00281">
    <property type="entry name" value="SMC-Scp complex subunit ScpB"/>
    <property type="match status" value="1"/>
</dbReference>
<dbReference type="PIRSF" id="PIRSF019345">
    <property type="entry name" value="ScpB"/>
    <property type="match status" value="1"/>
</dbReference>
<keyword evidence="1 5" id="KW-0963">Cytoplasm</keyword>
<dbReference type="EMBL" id="JAFBEH010000010">
    <property type="protein sequence ID" value="MBM7642373.1"/>
    <property type="molecule type" value="Genomic_DNA"/>
</dbReference>
<dbReference type="Pfam" id="PF04079">
    <property type="entry name" value="SMC_ScpB"/>
    <property type="match status" value="1"/>
</dbReference>
<dbReference type="InterPro" id="IPR005234">
    <property type="entry name" value="ScpB_csome_segregation"/>
</dbReference>
<proteinExistence type="inferred from homology"/>
<comment type="subcellular location">
    <subcellularLocation>
        <location evidence="5">Cytoplasm</location>
    </subcellularLocation>
    <text evidence="5">Associated with two foci at the outer edges of the nucleoid region in young cells, and at four foci within both cell halves in older cells.</text>
</comment>
<comment type="similarity">
    <text evidence="5">Belongs to the ScpB family.</text>
</comment>
<keyword evidence="4 5" id="KW-0131">Cell cycle</keyword>
<evidence type="ECO:0000313" key="6">
    <source>
        <dbReference type="EMBL" id="MBM7642373.1"/>
    </source>
</evidence>
<comment type="caution">
    <text evidence="6">The sequence shown here is derived from an EMBL/GenBank/DDBJ whole genome shotgun (WGS) entry which is preliminary data.</text>
</comment>
<keyword evidence="3 5" id="KW-0159">Chromosome partition</keyword>
<evidence type="ECO:0000256" key="4">
    <source>
        <dbReference type="ARBA" id="ARBA00023306"/>
    </source>
</evidence>
<comment type="subunit">
    <text evidence="5">Homodimer. Homodimerization may be required to stabilize the binding of ScpA to the Smc head domains. Component of a cohesin-like complex composed of ScpA, ScpB and the Smc homodimer, in which ScpA and ScpB bind to the head domain of Smc. The presence of the three proteins is required for the association of the complex with DNA.</text>
</comment>
<organism evidence="6 7">
    <name type="scientific">Streptococcus loxodontisalivarius</name>
    <dbReference type="NCBI Taxonomy" id="1349415"/>
    <lineage>
        <taxon>Bacteria</taxon>
        <taxon>Bacillati</taxon>
        <taxon>Bacillota</taxon>
        <taxon>Bacilli</taxon>
        <taxon>Lactobacillales</taxon>
        <taxon>Streptococcaceae</taxon>
        <taxon>Streptococcus</taxon>
    </lineage>
</organism>
<evidence type="ECO:0000313" key="7">
    <source>
        <dbReference type="Proteomes" id="UP000697472"/>
    </source>
</evidence>
<dbReference type="Proteomes" id="UP000697472">
    <property type="component" value="Unassembled WGS sequence"/>
</dbReference>
<evidence type="ECO:0000256" key="1">
    <source>
        <dbReference type="ARBA" id="ARBA00022490"/>
    </source>
</evidence>
<gene>
    <name evidence="5" type="primary">scpB</name>
    <name evidence="6" type="ORF">JOC28_000670</name>
</gene>
<keyword evidence="2 5" id="KW-0132">Cell division</keyword>
<dbReference type="InterPro" id="IPR036390">
    <property type="entry name" value="WH_DNA-bd_sf"/>
</dbReference>
<evidence type="ECO:0000256" key="5">
    <source>
        <dbReference type="HAMAP-Rule" id="MF_01804"/>
    </source>
</evidence>